<comment type="subunit">
    <text evidence="2">Heterodimer of SbcC and SbcD.</text>
</comment>
<dbReference type="PANTHER" id="PTHR32114">
    <property type="entry name" value="ABC TRANSPORTER ABCH.3"/>
    <property type="match status" value="1"/>
</dbReference>
<dbReference type="InterPro" id="IPR027417">
    <property type="entry name" value="P-loop_NTPase"/>
</dbReference>
<evidence type="ECO:0000256" key="3">
    <source>
        <dbReference type="ARBA" id="ARBA00013368"/>
    </source>
</evidence>
<accession>A0ABQ1PZY1</accession>
<organism evidence="5 6">
    <name type="scientific">Pontibacillus salipaludis</name>
    <dbReference type="NCBI Taxonomy" id="1697394"/>
    <lineage>
        <taxon>Bacteria</taxon>
        <taxon>Bacillati</taxon>
        <taxon>Bacillota</taxon>
        <taxon>Bacilli</taxon>
        <taxon>Bacillales</taxon>
        <taxon>Bacillaceae</taxon>
        <taxon>Pontibacillus</taxon>
    </lineage>
</organism>
<evidence type="ECO:0000256" key="2">
    <source>
        <dbReference type="ARBA" id="ARBA00011322"/>
    </source>
</evidence>
<dbReference type="SUPFAM" id="SSF52540">
    <property type="entry name" value="P-loop containing nucleoside triphosphate hydrolases"/>
    <property type="match status" value="1"/>
</dbReference>
<dbReference type="RefSeq" id="WP_188652380.1">
    <property type="nucleotide sequence ID" value="NZ_BMIN01000005.1"/>
</dbReference>
<feature type="coiled-coil region" evidence="4">
    <location>
        <begin position="207"/>
        <end position="301"/>
    </location>
</feature>
<dbReference type="Proteomes" id="UP000642571">
    <property type="component" value="Unassembled WGS sequence"/>
</dbReference>
<reference evidence="6" key="1">
    <citation type="journal article" date="2019" name="Int. J. Syst. Evol. Microbiol.">
        <title>The Global Catalogue of Microorganisms (GCM) 10K type strain sequencing project: providing services to taxonomists for standard genome sequencing and annotation.</title>
        <authorList>
            <consortium name="The Broad Institute Genomics Platform"/>
            <consortium name="The Broad Institute Genome Sequencing Center for Infectious Disease"/>
            <person name="Wu L."/>
            <person name="Ma J."/>
        </authorList>
    </citation>
    <scope>NUCLEOTIDE SEQUENCE [LARGE SCALE GENOMIC DNA]</scope>
    <source>
        <strain evidence="6">CGMCC 1.15353</strain>
    </source>
</reference>
<keyword evidence="4" id="KW-0175">Coiled coil</keyword>
<evidence type="ECO:0000313" key="6">
    <source>
        <dbReference type="Proteomes" id="UP000642571"/>
    </source>
</evidence>
<dbReference type="Gene3D" id="3.40.50.300">
    <property type="entry name" value="P-loop containing nucleotide triphosphate hydrolases"/>
    <property type="match status" value="2"/>
</dbReference>
<keyword evidence="6" id="KW-1185">Reference proteome</keyword>
<comment type="caution">
    <text evidence="5">The sequence shown here is derived from an EMBL/GenBank/DDBJ whole genome shotgun (WGS) entry which is preliminary data.</text>
</comment>
<evidence type="ECO:0000256" key="4">
    <source>
        <dbReference type="SAM" id="Coils"/>
    </source>
</evidence>
<comment type="similarity">
    <text evidence="1">Belongs to the SMC family. SbcC subfamily.</text>
</comment>
<proteinExistence type="inferred from homology"/>
<protein>
    <recommendedName>
        <fullName evidence="3">Nuclease SbcCD subunit C</fullName>
    </recommendedName>
</protein>
<feature type="coiled-coil region" evidence="4">
    <location>
        <begin position="406"/>
        <end position="487"/>
    </location>
</feature>
<gene>
    <name evidence="5" type="ORF">GCM10011389_14860</name>
</gene>
<dbReference type="EMBL" id="BMIN01000005">
    <property type="protein sequence ID" value="GGD08321.1"/>
    <property type="molecule type" value="Genomic_DNA"/>
</dbReference>
<evidence type="ECO:0000256" key="1">
    <source>
        <dbReference type="ARBA" id="ARBA00006930"/>
    </source>
</evidence>
<dbReference type="InterPro" id="IPR017599">
    <property type="entry name" value="DNA_S_DndD"/>
</dbReference>
<sequence>MILKKISLNNVGPYEGINIFNFNTDKENNTILIGGKNGSGKTTFLNSVRLALYGPLAYGFKTTSNEYLKKISSLLNSNALKRQRSEIKEYEDEFNIRIDFSMIENFTRIHASIIRKWIVEESSIKEKVSVIKDGVEVSEVEKDQFFTHLRTSFPPSLLELCFFDGEEISHLTDEDNLSHYLKVLSSKIFNLDLFQNLEQDLGNYLNQSSKSKEQTELENEKEEYESKLNEKIQQLQQLSKLVEDTEADLEANKQRYQDVKKDFSLHGGIAYEERTRIQNEINEIEGQRKHLNEKLKEFIALELPFFIAYPRLYELVEQLKNEEDFHVSNILKDKIENLPVNQIIEKLGLPGNQKQEEQLKDSLVTHLAKTDDVKIIHNASKTEAQQVYGLNSQTSLNNLQEVFNLIEENKNLLLKTQDLKKKLKDNEESPEFADMIQSMEEYNRIITDLEDKLENYKDQRHSASDEVEDLNNKYEKVKQQLHKIHKTKSSFEESQKIIQISQKFQQQQLRNKIKDIEYFSSKMFKDLIRKEEFINHITIDPKNFSLSILDHNNEFINKDILSAGEKELLALSIIWGTIMSSKKELPLILDTLLGRLDNEHKHSIVTKLLPKFGVQNIVLSTDSEIDPKLYTSLQKTTANEYTLNYDALNRKTNIEKHFFNLRTEKVEQ</sequence>
<name>A0ABQ1PZY1_9BACI</name>
<dbReference type="NCBIfam" id="TIGR03185">
    <property type="entry name" value="DNA_S_dndD"/>
    <property type="match status" value="1"/>
</dbReference>
<dbReference type="PANTHER" id="PTHR32114:SF2">
    <property type="entry name" value="ABC TRANSPORTER ABCH.3"/>
    <property type="match status" value="1"/>
</dbReference>
<evidence type="ECO:0000313" key="5">
    <source>
        <dbReference type="EMBL" id="GGD08321.1"/>
    </source>
</evidence>